<name>A0A0F8XG27_9ZZZZ</name>
<reference evidence="1" key="1">
    <citation type="journal article" date="2015" name="Nature">
        <title>Complex archaea that bridge the gap between prokaryotes and eukaryotes.</title>
        <authorList>
            <person name="Spang A."/>
            <person name="Saw J.H."/>
            <person name="Jorgensen S.L."/>
            <person name="Zaremba-Niedzwiedzka K."/>
            <person name="Martijn J."/>
            <person name="Lind A.E."/>
            <person name="van Eijk R."/>
            <person name="Schleper C."/>
            <person name="Guy L."/>
            <person name="Ettema T.J."/>
        </authorList>
    </citation>
    <scope>NUCLEOTIDE SEQUENCE</scope>
</reference>
<dbReference type="AlphaFoldDB" id="A0A0F8XG27"/>
<accession>A0A0F8XG27</accession>
<sequence length="375" mass="40968">RVVLPWGGSLPVPKTYKAVDFVAKATAELKRLNKAATRPATTVQSLYLEEAGKWDGASAFALPPALPYAACLHRLGREDLAAQLLAAGGGSQKGLQWALYYYWPPGGVDDAIHAFMVGADREALAILTPLDNFDVKHVPAGSNPRLLLAELKRRRAKGTFAIPPRPLPKGFAQWPIAKRVAYLIDCLEDVGMRQWGAPAGVNLAWADPVAELIAIGDPAVPALIDCVERDTRLTRSVHCWHTWSRRTILSVREPALTAVMSILRVSFFSPGGTGDNFTSREEQDKQAVVKALRAYWKTYGKYPFDERMMKVLKDPRSSSKTLQEAAANIATLGDEDVRGTTAWASRKARTRQGPNPAIAKFKDPTSAEAILAAMD</sequence>
<comment type="caution">
    <text evidence="1">The sequence shown here is derived from an EMBL/GenBank/DDBJ whole genome shotgun (WGS) entry which is preliminary data.</text>
</comment>
<gene>
    <name evidence="1" type="ORF">LCGC14_2950070</name>
</gene>
<feature type="non-terminal residue" evidence="1">
    <location>
        <position position="1"/>
    </location>
</feature>
<evidence type="ECO:0000313" key="1">
    <source>
        <dbReference type="EMBL" id="KKK67838.1"/>
    </source>
</evidence>
<organism evidence="1">
    <name type="scientific">marine sediment metagenome</name>
    <dbReference type="NCBI Taxonomy" id="412755"/>
    <lineage>
        <taxon>unclassified sequences</taxon>
        <taxon>metagenomes</taxon>
        <taxon>ecological metagenomes</taxon>
    </lineage>
</organism>
<proteinExistence type="predicted"/>
<protein>
    <submittedName>
        <fullName evidence="1">Uncharacterized protein</fullName>
    </submittedName>
</protein>
<feature type="non-terminal residue" evidence="1">
    <location>
        <position position="375"/>
    </location>
</feature>
<dbReference type="EMBL" id="LAZR01059413">
    <property type="protein sequence ID" value="KKK67838.1"/>
    <property type="molecule type" value="Genomic_DNA"/>
</dbReference>